<feature type="region of interest" description="Disordered" evidence="1">
    <location>
        <begin position="65"/>
        <end position="102"/>
    </location>
</feature>
<evidence type="ECO:0000256" key="1">
    <source>
        <dbReference type="SAM" id="MobiDB-lite"/>
    </source>
</evidence>
<dbReference type="PATRIC" id="fig|908627.4.peg.4362"/>
<keyword evidence="2" id="KW-0732">Signal</keyword>
<feature type="signal peptide" evidence="2">
    <location>
        <begin position="1"/>
        <end position="21"/>
    </location>
</feature>
<evidence type="ECO:0008006" key="5">
    <source>
        <dbReference type="Google" id="ProtNLM"/>
    </source>
</evidence>
<feature type="chain" id="PRO_5005249177" description="Purine nucleoside phosphorylase" evidence="2">
    <location>
        <begin position="22"/>
        <end position="102"/>
    </location>
</feature>
<evidence type="ECO:0000313" key="3">
    <source>
        <dbReference type="EMBL" id="KLU24489.1"/>
    </source>
</evidence>
<dbReference type="AlphaFoldDB" id="A0A0J1CV45"/>
<dbReference type="EMBL" id="AEJF01000123">
    <property type="protein sequence ID" value="KLU24489.1"/>
    <property type="molecule type" value="Genomic_DNA"/>
</dbReference>
<proteinExistence type="predicted"/>
<reference evidence="3 4" key="1">
    <citation type="journal article" date="2015" name="Genome Announc.">
        <title>Draft Genome Sequence of Burkholderia sp. Strain PML1(12), an Ectomycorrhizosphere-Inhabiting Bacterium with Effective Mineral-Weathering Ability.</title>
        <authorList>
            <person name="Uroz S."/>
            <person name="Oger P."/>
        </authorList>
    </citation>
    <scope>NUCLEOTIDE SEQUENCE [LARGE SCALE GENOMIC DNA]</scope>
    <source>
        <strain evidence="4">PML1(12)</strain>
    </source>
</reference>
<keyword evidence="4" id="KW-1185">Reference proteome</keyword>
<evidence type="ECO:0000256" key="2">
    <source>
        <dbReference type="SAM" id="SignalP"/>
    </source>
</evidence>
<accession>A0A0J1CV45</accession>
<name>A0A0J1CV45_9BURK</name>
<dbReference type="OrthoDB" id="9111896at2"/>
<organism evidence="3 4">
    <name type="scientific">Caballeronia mineralivorans PML1(12)</name>
    <dbReference type="NCBI Taxonomy" id="908627"/>
    <lineage>
        <taxon>Bacteria</taxon>
        <taxon>Pseudomonadati</taxon>
        <taxon>Pseudomonadota</taxon>
        <taxon>Betaproteobacteria</taxon>
        <taxon>Burkholderiales</taxon>
        <taxon>Burkholderiaceae</taxon>
        <taxon>Caballeronia</taxon>
    </lineage>
</organism>
<gene>
    <name evidence="3" type="ORF">EOS_19480</name>
</gene>
<evidence type="ECO:0000313" key="4">
    <source>
        <dbReference type="Proteomes" id="UP000035963"/>
    </source>
</evidence>
<sequence>MKALICTTLALALAVPAVSFAQTTDAPITRAQVRADLIQLENAGYRPTSEDTYYPADIQAAEARVHSGDTASSGYGGVGENGTSTSHAPAGGTNVAPVYNGQ</sequence>
<dbReference type="Pfam" id="PF13663">
    <property type="entry name" value="DUF4148"/>
    <property type="match status" value="1"/>
</dbReference>
<comment type="caution">
    <text evidence="3">The sequence shown here is derived from an EMBL/GenBank/DDBJ whole genome shotgun (WGS) entry which is preliminary data.</text>
</comment>
<dbReference type="InterPro" id="IPR025421">
    <property type="entry name" value="DUF4148"/>
</dbReference>
<protein>
    <recommendedName>
        <fullName evidence="5">Purine nucleoside phosphorylase</fullName>
    </recommendedName>
</protein>
<dbReference type="Proteomes" id="UP000035963">
    <property type="component" value="Unassembled WGS sequence"/>
</dbReference>
<dbReference type="RefSeq" id="WP_047848323.1">
    <property type="nucleotide sequence ID" value="NZ_AEJF01000123.1"/>
</dbReference>